<dbReference type="PaxDb" id="2903-EOD38718"/>
<reference evidence="3" key="1">
    <citation type="journal article" date="2013" name="Nature">
        <title>Pan genome of the phytoplankton Emiliania underpins its global distribution.</title>
        <authorList>
            <person name="Read B.A."/>
            <person name="Kegel J."/>
            <person name="Klute M.J."/>
            <person name="Kuo A."/>
            <person name="Lefebvre S.C."/>
            <person name="Maumus F."/>
            <person name="Mayer C."/>
            <person name="Miller J."/>
            <person name="Monier A."/>
            <person name="Salamov A."/>
            <person name="Young J."/>
            <person name="Aguilar M."/>
            <person name="Claverie J.M."/>
            <person name="Frickenhaus S."/>
            <person name="Gonzalez K."/>
            <person name="Herman E.K."/>
            <person name="Lin Y.C."/>
            <person name="Napier J."/>
            <person name="Ogata H."/>
            <person name="Sarno A.F."/>
            <person name="Shmutz J."/>
            <person name="Schroeder D."/>
            <person name="de Vargas C."/>
            <person name="Verret F."/>
            <person name="von Dassow P."/>
            <person name="Valentin K."/>
            <person name="Van de Peer Y."/>
            <person name="Wheeler G."/>
            <person name="Dacks J.B."/>
            <person name="Delwiche C.F."/>
            <person name="Dyhrman S.T."/>
            <person name="Glockner G."/>
            <person name="John U."/>
            <person name="Richards T."/>
            <person name="Worden A.Z."/>
            <person name="Zhang X."/>
            <person name="Grigoriev I.V."/>
            <person name="Allen A.E."/>
            <person name="Bidle K."/>
            <person name="Borodovsky M."/>
            <person name="Bowler C."/>
            <person name="Brownlee C."/>
            <person name="Cock J.M."/>
            <person name="Elias M."/>
            <person name="Gladyshev V.N."/>
            <person name="Groth M."/>
            <person name="Guda C."/>
            <person name="Hadaegh A."/>
            <person name="Iglesias-Rodriguez M.D."/>
            <person name="Jenkins J."/>
            <person name="Jones B.M."/>
            <person name="Lawson T."/>
            <person name="Leese F."/>
            <person name="Lindquist E."/>
            <person name="Lobanov A."/>
            <person name="Lomsadze A."/>
            <person name="Malik S.B."/>
            <person name="Marsh M.E."/>
            <person name="Mackinder L."/>
            <person name="Mock T."/>
            <person name="Mueller-Roeber B."/>
            <person name="Pagarete A."/>
            <person name="Parker M."/>
            <person name="Probert I."/>
            <person name="Quesneville H."/>
            <person name="Raines C."/>
            <person name="Rensing S.A."/>
            <person name="Riano-Pachon D.M."/>
            <person name="Richier S."/>
            <person name="Rokitta S."/>
            <person name="Shiraiwa Y."/>
            <person name="Soanes D.M."/>
            <person name="van der Giezen M."/>
            <person name="Wahlund T.M."/>
            <person name="Williams B."/>
            <person name="Wilson W."/>
            <person name="Wolfe G."/>
            <person name="Wurch L.L."/>
        </authorList>
    </citation>
    <scope>NUCLEOTIDE SEQUENCE</scope>
</reference>
<protein>
    <submittedName>
        <fullName evidence="2">Uncharacterized protein</fullName>
    </submittedName>
</protein>
<reference evidence="2" key="2">
    <citation type="submission" date="2024-10" db="UniProtKB">
        <authorList>
            <consortium name="EnsemblProtists"/>
        </authorList>
    </citation>
    <scope>IDENTIFICATION</scope>
</reference>
<accession>A0A0D3KSI3</accession>
<feature type="compositionally biased region" description="Basic residues" evidence="1">
    <location>
        <begin position="76"/>
        <end position="98"/>
    </location>
</feature>
<dbReference type="AlphaFoldDB" id="A0A0D3KSI3"/>
<sequence length="198" mass="21611">MQGDQGRAAPPPPRRRLQGGVRAIPRGRLRFWGPRRVPALGAQPPAPHQPRLPKLPRLQPARPRRAAARPPLGRQAPRRAAARPLGRRRARVRRRHGGRVADGDAAQAARRRRRRALAAELALPRRHGAAPRHLAPHVALSRGGRVARADGDGGVRRAVPADHRPRVCRVHLPEPPAEPALPSSVSEEVVLGRGERGN</sequence>
<feature type="compositionally biased region" description="Low complexity" evidence="1">
    <location>
        <begin position="180"/>
        <end position="191"/>
    </location>
</feature>
<evidence type="ECO:0000313" key="2">
    <source>
        <dbReference type="EnsemblProtists" id="EOD38718"/>
    </source>
</evidence>
<evidence type="ECO:0000313" key="3">
    <source>
        <dbReference type="Proteomes" id="UP000013827"/>
    </source>
</evidence>
<evidence type="ECO:0000256" key="1">
    <source>
        <dbReference type="SAM" id="MobiDB-lite"/>
    </source>
</evidence>
<feature type="region of interest" description="Disordered" evidence="1">
    <location>
        <begin position="173"/>
        <end position="198"/>
    </location>
</feature>
<organism evidence="2 3">
    <name type="scientific">Emiliania huxleyi (strain CCMP1516)</name>
    <dbReference type="NCBI Taxonomy" id="280463"/>
    <lineage>
        <taxon>Eukaryota</taxon>
        <taxon>Haptista</taxon>
        <taxon>Haptophyta</taxon>
        <taxon>Prymnesiophyceae</taxon>
        <taxon>Isochrysidales</taxon>
        <taxon>Noelaerhabdaceae</taxon>
        <taxon>Emiliania</taxon>
    </lineage>
</organism>
<dbReference type="EnsemblProtists" id="EOD38718">
    <property type="protein sequence ID" value="EOD38718"/>
    <property type="gene ID" value="EMIHUDRAFT_471450"/>
</dbReference>
<keyword evidence="3" id="KW-1185">Reference proteome</keyword>
<name>A0A0D3KSI3_EMIH1</name>
<feature type="region of interest" description="Disordered" evidence="1">
    <location>
        <begin position="1"/>
        <end position="113"/>
    </location>
</feature>
<dbReference type="Proteomes" id="UP000013827">
    <property type="component" value="Unassembled WGS sequence"/>
</dbReference>
<proteinExistence type="predicted"/>